<evidence type="ECO:0000256" key="8">
    <source>
        <dbReference type="ARBA" id="ARBA00022842"/>
    </source>
</evidence>
<keyword evidence="7" id="KW-0067">ATP-binding</keyword>
<evidence type="ECO:0000256" key="4">
    <source>
        <dbReference type="ARBA" id="ARBA00022692"/>
    </source>
</evidence>
<reference evidence="15" key="1">
    <citation type="submission" date="2012-12" db="EMBL/GenBank/DDBJ databases">
        <authorList>
            <person name="Hellsten U."/>
            <person name="Grimwood J."/>
            <person name="Chapman J.A."/>
            <person name="Shapiro H."/>
            <person name="Aerts A."/>
            <person name="Otillar R.P."/>
            <person name="Terry A.Y."/>
            <person name="Boore J.L."/>
            <person name="Simakov O."/>
            <person name="Marletaz F."/>
            <person name="Cho S.-J."/>
            <person name="Edsinger-Gonzales E."/>
            <person name="Havlak P."/>
            <person name="Kuo D.-H."/>
            <person name="Larsson T."/>
            <person name="Lv J."/>
            <person name="Arendt D."/>
            <person name="Savage R."/>
            <person name="Osoegawa K."/>
            <person name="de Jong P."/>
            <person name="Lindberg D.R."/>
            <person name="Seaver E.C."/>
            <person name="Weisblat D.A."/>
            <person name="Putnam N.H."/>
            <person name="Grigoriev I.V."/>
            <person name="Rokhsar D.S."/>
        </authorList>
    </citation>
    <scope>NUCLEOTIDE SEQUENCE</scope>
</reference>
<keyword evidence="4" id="KW-0812">Transmembrane</keyword>
<comment type="subcellular location">
    <subcellularLocation>
        <location evidence="2">Membrane</location>
        <topology evidence="2">Multi-pass membrane protein</topology>
    </subcellularLocation>
</comment>
<dbReference type="GO" id="GO:0004016">
    <property type="term" value="F:adenylate cyclase activity"/>
    <property type="evidence" value="ECO:0007669"/>
    <property type="project" value="UniProtKB-EC"/>
</dbReference>
<dbReference type="OrthoDB" id="10035433at2759"/>
<feature type="domain" description="Guanylate cyclase" evidence="12">
    <location>
        <begin position="38"/>
        <end position="184"/>
    </location>
</feature>
<dbReference type="EC" id="4.6.1.1" evidence="3"/>
<keyword evidence="10" id="KW-0472">Membrane</keyword>
<accession>T1G5C1</accession>
<reference evidence="13 15" key="2">
    <citation type="journal article" date="2013" name="Nature">
        <title>Insights into bilaterian evolution from three spiralian genomes.</title>
        <authorList>
            <person name="Simakov O."/>
            <person name="Marletaz F."/>
            <person name="Cho S.J."/>
            <person name="Edsinger-Gonzales E."/>
            <person name="Havlak P."/>
            <person name="Hellsten U."/>
            <person name="Kuo D.H."/>
            <person name="Larsson T."/>
            <person name="Lv J."/>
            <person name="Arendt D."/>
            <person name="Savage R."/>
            <person name="Osoegawa K."/>
            <person name="de Jong P."/>
            <person name="Grimwood J."/>
            <person name="Chapman J.A."/>
            <person name="Shapiro H."/>
            <person name="Aerts A."/>
            <person name="Otillar R.P."/>
            <person name="Terry A.Y."/>
            <person name="Boore J.L."/>
            <person name="Grigoriev I.V."/>
            <person name="Lindberg D.R."/>
            <person name="Seaver E.C."/>
            <person name="Weisblat D.A."/>
            <person name="Putnam N.H."/>
            <person name="Rokhsar D.S."/>
        </authorList>
    </citation>
    <scope>NUCLEOTIDE SEQUENCE</scope>
</reference>
<keyword evidence="8" id="KW-0460">Magnesium</keyword>
<dbReference type="InParanoid" id="T1G5C1"/>
<dbReference type="Pfam" id="PF00211">
    <property type="entry name" value="Guanylate_cyc"/>
    <property type="match status" value="1"/>
</dbReference>
<evidence type="ECO:0000256" key="5">
    <source>
        <dbReference type="ARBA" id="ARBA00022723"/>
    </source>
</evidence>
<dbReference type="EMBL" id="KB097070">
    <property type="protein sequence ID" value="ESN99703.1"/>
    <property type="molecule type" value="Genomic_DNA"/>
</dbReference>
<dbReference type="GeneID" id="20216268"/>
<dbReference type="CTD" id="20216268"/>
<gene>
    <name evidence="14" type="primary">20216268</name>
    <name evidence="13" type="ORF">HELRODRAFT_83939</name>
</gene>
<dbReference type="STRING" id="6412.T1G5C1"/>
<comment type="catalytic activity">
    <reaction evidence="1">
        <text>ATP = 3',5'-cyclic AMP + diphosphate</text>
        <dbReference type="Rhea" id="RHEA:15389"/>
        <dbReference type="ChEBI" id="CHEBI:30616"/>
        <dbReference type="ChEBI" id="CHEBI:33019"/>
        <dbReference type="ChEBI" id="CHEBI:58165"/>
        <dbReference type="EC" id="4.6.1.1"/>
    </reaction>
</comment>
<dbReference type="KEGG" id="hro:HELRODRAFT_83939"/>
<dbReference type="eggNOG" id="KOG3618">
    <property type="taxonomic scope" value="Eukaryota"/>
</dbReference>
<organism evidence="14 15">
    <name type="scientific">Helobdella robusta</name>
    <name type="common">Californian leech</name>
    <dbReference type="NCBI Taxonomy" id="6412"/>
    <lineage>
        <taxon>Eukaryota</taxon>
        <taxon>Metazoa</taxon>
        <taxon>Spiralia</taxon>
        <taxon>Lophotrochozoa</taxon>
        <taxon>Annelida</taxon>
        <taxon>Clitellata</taxon>
        <taxon>Hirudinea</taxon>
        <taxon>Rhynchobdellida</taxon>
        <taxon>Glossiphoniidae</taxon>
        <taxon>Helobdella</taxon>
    </lineage>
</organism>
<dbReference type="FunFam" id="3.30.70.1230:FF:000008">
    <property type="entry name" value="Adenylate cyclase type 9"/>
    <property type="match status" value="1"/>
</dbReference>
<dbReference type="Gene3D" id="3.30.70.1230">
    <property type="entry name" value="Nucleotide cyclase"/>
    <property type="match status" value="1"/>
</dbReference>
<evidence type="ECO:0000256" key="9">
    <source>
        <dbReference type="ARBA" id="ARBA00022989"/>
    </source>
</evidence>
<proteinExistence type="predicted"/>
<dbReference type="HOGENOM" id="CLU_001072_6_0_1"/>
<evidence type="ECO:0000256" key="3">
    <source>
        <dbReference type="ARBA" id="ARBA00012201"/>
    </source>
</evidence>
<dbReference type="PROSITE" id="PS50125">
    <property type="entry name" value="GUANYLATE_CYCLASE_2"/>
    <property type="match status" value="1"/>
</dbReference>
<evidence type="ECO:0000256" key="1">
    <source>
        <dbReference type="ARBA" id="ARBA00001593"/>
    </source>
</evidence>
<dbReference type="GO" id="GO:0046872">
    <property type="term" value="F:metal ion binding"/>
    <property type="evidence" value="ECO:0007669"/>
    <property type="project" value="UniProtKB-KW"/>
</dbReference>
<dbReference type="PANTHER" id="PTHR45627">
    <property type="entry name" value="ADENYLATE CYCLASE TYPE 1"/>
    <property type="match status" value="1"/>
</dbReference>
<dbReference type="CDD" id="cd07302">
    <property type="entry name" value="CHD"/>
    <property type="match status" value="1"/>
</dbReference>
<evidence type="ECO:0000259" key="12">
    <source>
        <dbReference type="PROSITE" id="PS50125"/>
    </source>
</evidence>
<keyword evidence="11" id="KW-0456">Lyase</keyword>
<dbReference type="GO" id="GO:0009190">
    <property type="term" value="P:cyclic nucleotide biosynthetic process"/>
    <property type="evidence" value="ECO:0007669"/>
    <property type="project" value="InterPro"/>
</dbReference>
<evidence type="ECO:0000313" key="14">
    <source>
        <dbReference type="EnsemblMetazoa" id="HelroP83939"/>
    </source>
</evidence>
<keyword evidence="5" id="KW-0479">Metal-binding</keyword>
<evidence type="ECO:0000256" key="7">
    <source>
        <dbReference type="ARBA" id="ARBA00022840"/>
    </source>
</evidence>
<evidence type="ECO:0000256" key="10">
    <source>
        <dbReference type="ARBA" id="ARBA00023136"/>
    </source>
</evidence>
<evidence type="ECO:0000313" key="13">
    <source>
        <dbReference type="EMBL" id="ESN99703.1"/>
    </source>
</evidence>
<reference evidence="14" key="3">
    <citation type="submission" date="2015-06" db="UniProtKB">
        <authorList>
            <consortium name="EnsemblMetazoa"/>
        </authorList>
    </citation>
    <scope>IDENTIFICATION</scope>
</reference>
<dbReference type="SMART" id="SM00044">
    <property type="entry name" value="CYCc"/>
    <property type="match status" value="1"/>
</dbReference>
<evidence type="ECO:0000256" key="11">
    <source>
        <dbReference type="ARBA" id="ARBA00023239"/>
    </source>
</evidence>
<dbReference type="SUPFAM" id="SSF55073">
    <property type="entry name" value="Nucleotide cyclase"/>
    <property type="match status" value="1"/>
</dbReference>
<dbReference type="RefSeq" id="XP_009022040.1">
    <property type="nucleotide sequence ID" value="XM_009023792.1"/>
</dbReference>
<dbReference type="EnsemblMetazoa" id="HelroT83939">
    <property type="protein sequence ID" value="HelroP83939"/>
    <property type="gene ID" value="HelroG83939"/>
</dbReference>
<sequence length="232" mass="26342">MLESKDKDNWLLNNIVPLHVIECLKRDGKYCRTHNDVGIIFAKVCNFDNFYDESYQGGIEYLRVLNELIGDLEELFEDARFNQIEKIKTIGCCLMAASGLNVQESAKTPGNQETPNRPDHLVALVDFCLAIFEKLRAFNASMLNFEFNMTIGYNIGQVTSGVVGTSKMLFDIWGDAVNVASRMYSTGVHGRVQLTEQCHLLLNDQFDFEFRGEVFVKGKGDMRTYLLVGRKN</sequence>
<dbReference type="GO" id="GO:0005524">
    <property type="term" value="F:ATP binding"/>
    <property type="evidence" value="ECO:0007669"/>
    <property type="project" value="UniProtKB-KW"/>
</dbReference>
<keyword evidence="15" id="KW-1185">Reference proteome</keyword>
<name>T1G5C1_HELRO</name>
<keyword evidence="9" id="KW-1133">Transmembrane helix</keyword>
<dbReference type="PANTHER" id="PTHR45627:SF8">
    <property type="entry name" value="ADENYLATE CYCLASE TYPE 9"/>
    <property type="match status" value="1"/>
</dbReference>
<evidence type="ECO:0000313" key="15">
    <source>
        <dbReference type="Proteomes" id="UP000015101"/>
    </source>
</evidence>
<dbReference type="InterPro" id="IPR001054">
    <property type="entry name" value="A/G_cyclase"/>
</dbReference>
<dbReference type="GO" id="GO:0016020">
    <property type="term" value="C:membrane"/>
    <property type="evidence" value="ECO:0007669"/>
    <property type="project" value="UniProtKB-SubCell"/>
</dbReference>
<evidence type="ECO:0000256" key="2">
    <source>
        <dbReference type="ARBA" id="ARBA00004141"/>
    </source>
</evidence>
<dbReference type="AlphaFoldDB" id="T1G5C1"/>
<dbReference type="InterPro" id="IPR029787">
    <property type="entry name" value="Nucleotide_cyclase"/>
</dbReference>
<protein>
    <recommendedName>
        <fullName evidence="3">adenylate cyclase</fullName>
        <ecNumber evidence="3">4.6.1.1</ecNumber>
    </recommendedName>
</protein>
<dbReference type="OMA" id="YCRTHND"/>
<evidence type="ECO:0000256" key="6">
    <source>
        <dbReference type="ARBA" id="ARBA00022741"/>
    </source>
</evidence>
<dbReference type="GO" id="GO:0035556">
    <property type="term" value="P:intracellular signal transduction"/>
    <property type="evidence" value="ECO:0007669"/>
    <property type="project" value="InterPro"/>
</dbReference>
<dbReference type="Proteomes" id="UP000015101">
    <property type="component" value="Unassembled WGS sequence"/>
</dbReference>
<dbReference type="EMBL" id="AMQM01005682">
    <property type="status" value="NOT_ANNOTATED_CDS"/>
    <property type="molecule type" value="Genomic_DNA"/>
</dbReference>
<keyword evidence="6" id="KW-0547">Nucleotide-binding</keyword>